<evidence type="ECO:0000256" key="1">
    <source>
        <dbReference type="SAM" id="MobiDB-lite"/>
    </source>
</evidence>
<gene>
    <name evidence="2" type="ORF">VP01_148g10</name>
</gene>
<proteinExistence type="predicted"/>
<evidence type="ECO:0000313" key="2">
    <source>
        <dbReference type="EMBL" id="KNZ60863.1"/>
    </source>
</evidence>
<organism evidence="2 3">
    <name type="scientific">Puccinia sorghi</name>
    <dbReference type="NCBI Taxonomy" id="27349"/>
    <lineage>
        <taxon>Eukaryota</taxon>
        <taxon>Fungi</taxon>
        <taxon>Dikarya</taxon>
        <taxon>Basidiomycota</taxon>
        <taxon>Pucciniomycotina</taxon>
        <taxon>Pucciniomycetes</taxon>
        <taxon>Pucciniales</taxon>
        <taxon>Pucciniaceae</taxon>
        <taxon>Puccinia</taxon>
    </lineage>
</organism>
<feature type="region of interest" description="Disordered" evidence="1">
    <location>
        <begin position="91"/>
        <end position="114"/>
    </location>
</feature>
<protein>
    <submittedName>
        <fullName evidence="2">Uncharacterized protein</fullName>
    </submittedName>
</protein>
<feature type="compositionally biased region" description="Basic and acidic residues" evidence="1">
    <location>
        <begin position="101"/>
        <end position="111"/>
    </location>
</feature>
<evidence type="ECO:0000313" key="3">
    <source>
        <dbReference type="Proteomes" id="UP000037035"/>
    </source>
</evidence>
<keyword evidence="3" id="KW-1185">Reference proteome</keyword>
<comment type="caution">
    <text evidence="2">The sequence shown here is derived from an EMBL/GenBank/DDBJ whole genome shotgun (WGS) entry which is preliminary data.</text>
</comment>
<dbReference type="Proteomes" id="UP000037035">
    <property type="component" value="Unassembled WGS sequence"/>
</dbReference>
<reference evidence="2 3" key="1">
    <citation type="submission" date="2015-08" db="EMBL/GenBank/DDBJ databases">
        <title>Next Generation Sequencing and Analysis of the Genome of Puccinia sorghi L Schw, the Causal Agent of Maize Common Rust.</title>
        <authorList>
            <person name="Rochi L."/>
            <person name="Burguener G."/>
            <person name="Darino M."/>
            <person name="Turjanski A."/>
            <person name="Kreff E."/>
            <person name="Dieguez M.J."/>
            <person name="Sacco F."/>
        </authorList>
    </citation>
    <scope>NUCLEOTIDE SEQUENCE [LARGE SCALE GENOMIC DNA]</scope>
    <source>
        <strain evidence="2 3">RO10H11247</strain>
    </source>
</reference>
<sequence>MEFNPHQTSAKKDQKQLASSLKHQALMNQQLEKVRKGSLISPLINSSRISVESSIEKTTASSTLMLADLSKPPPPSFWNPVKLLLSHKVRPTSSLSGPKEQSAHETSHESQTDPDNVVAAAGHELLTLLLCHPNPKLRQVPRNINLPLHRPNPILLSSSKLGPIPRTKDHKALVSKSLINKLCYLIRHLPH</sequence>
<feature type="region of interest" description="Disordered" evidence="1">
    <location>
        <begin position="1"/>
        <end position="24"/>
    </location>
</feature>
<accession>A0A0L6VJE8</accession>
<dbReference type="EMBL" id="LAVV01005442">
    <property type="protein sequence ID" value="KNZ60863.1"/>
    <property type="molecule type" value="Genomic_DNA"/>
</dbReference>
<name>A0A0L6VJE8_9BASI</name>
<dbReference type="AlphaFoldDB" id="A0A0L6VJE8"/>
<dbReference type="VEuPathDB" id="FungiDB:VP01_148g10"/>